<dbReference type="Proteomes" id="UP001221898">
    <property type="component" value="Unassembled WGS sequence"/>
</dbReference>
<dbReference type="AlphaFoldDB" id="A0AAD7WVV9"/>
<keyword evidence="3" id="KW-1185">Reference proteome</keyword>
<name>A0AAD7WVV9_9TELE</name>
<dbReference type="EMBL" id="JAINUG010000023">
    <property type="protein sequence ID" value="KAJ8411177.1"/>
    <property type="molecule type" value="Genomic_DNA"/>
</dbReference>
<comment type="caution">
    <text evidence="2">The sequence shown here is derived from an EMBL/GenBank/DDBJ whole genome shotgun (WGS) entry which is preliminary data.</text>
</comment>
<evidence type="ECO:0000313" key="2">
    <source>
        <dbReference type="EMBL" id="KAJ8411177.1"/>
    </source>
</evidence>
<evidence type="ECO:0000313" key="3">
    <source>
        <dbReference type="Proteomes" id="UP001221898"/>
    </source>
</evidence>
<proteinExistence type="predicted"/>
<organism evidence="2 3">
    <name type="scientific">Aldrovandia affinis</name>
    <dbReference type="NCBI Taxonomy" id="143900"/>
    <lineage>
        <taxon>Eukaryota</taxon>
        <taxon>Metazoa</taxon>
        <taxon>Chordata</taxon>
        <taxon>Craniata</taxon>
        <taxon>Vertebrata</taxon>
        <taxon>Euteleostomi</taxon>
        <taxon>Actinopterygii</taxon>
        <taxon>Neopterygii</taxon>
        <taxon>Teleostei</taxon>
        <taxon>Notacanthiformes</taxon>
        <taxon>Halosauridae</taxon>
        <taxon>Aldrovandia</taxon>
    </lineage>
</organism>
<feature type="compositionally biased region" description="Basic and acidic residues" evidence="1">
    <location>
        <begin position="9"/>
        <end position="29"/>
    </location>
</feature>
<sequence>MAIPCQEIAGDRLSEQKTEESESQMDFRDQCSGQRKRAASHDPSSQHKRTHTQEIQSQGTDVNILKS</sequence>
<accession>A0AAD7WVV9</accession>
<feature type="compositionally biased region" description="Polar residues" evidence="1">
    <location>
        <begin position="53"/>
        <end position="67"/>
    </location>
</feature>
<evidence type="ECO:0000256" key="1">
    <source>
        <dbReference type="SAM" id="MobiDB-lite"/>
    </source>
</evidence>
<gene>
    <name evidence="2" type="ORF">AAFF_G00171830</name>
</gene>
<protein>
    <submittedName>
        <fullName evidence="2">Uncharacterized protein</fullName>
    </submittedName>
</protein>
<feature type="region of interest" description="Disordered" evidence="1">
    <location>
        <begin position="1"/>
        <end position="67"/>
    </location>
</feature>
<reference evidence="2" key="1">
    <citation type="journal article" date="2023" name="Science">
        <title>Genome structures resolve the early diversification of teleost fishes.</title>
        <authorList>
            <person name="Parey E."/>
            <person name="Louis A."/>
            <person name="Montfort J."/>
            <person name="Bouchez O."/>
            <person name="Roques C."/>
            <person name="Iampietro C."/>
            <person name="Lluch J."/>
            <person name="Castinel A."/>
            <person name="Donnadieu C."/>
            <person name="Desvignes T."/>
            <person name="Floi Bucao C."/>
            <person name="Jouanno E."/>
            <person name="Wen M."/>
            <person name="Mejri S."/>
            <person name="Dirks R."/>
            <person name="Jansen H."/>
            <person name="Henkel C."/>
            <person name="Chen W.J."/>
            <person name="Zahm M."/>
            <person name="Cabau C."/>
            <person name="Klopp C."/>
            <person name="Thompson A.W."/>
            <person name="Robinson-Rechavi M."/>
            <person name="Braasch I."/>
            <person name="Lecointre G."/>
            <person name="Bobe J."/>
            <person name="Postlethwait J.H."/>
            <person name="Berthelot C."/>
            <person name="Roest Crollius H."/>
            <person name="Guiguen Y."/>
        </authorList>
    </citation>
    <scope>NUCLEOTIDE SEQUENCE</scope>
    <source>
        <strain evidence="2">NC1722</strain>
    </source>
</reference>